<accession>A0A1M4EK66</accession>
<dbReference type="EMBL" id="LT559118">
    <property type="protein sequence ID" value="SBO99262.1"/>
    <property type="molecule type" value="Genomic_DNA"/>
</dbReference>
<dbReference type="PANTHER" id="PTHR37305:SF1">
    <property type="entry name" value="MEMBRANE PROTEIN"/>
    <property type="match status" value="1"/>
</dbReference>
<dbReference type="RefSeq" id="WP_225267958.1">
    <property type="nucleotide sequence ID" value="NZ_CP084058.1"/>
</dbReference>
<organism evidence="2">
    <name type="scientific">Nonomuraea gerenzanensis</name>
    <dbReference type="NCBI Taxonomy" id="93944"/>
    <lineage>
        <taxon>Bacteria</taxon>
        <taxon>Bacillati</taxon>
        <taxon>Actinomycetota</taxon>
        <taxon>Actinomycetes</taxon>
        <taxon>Streptosporangiales</taxon>
        <taxon>Streptosporangiaceae</taxon>
        <taxon>Nonomuraea</taxon>
    </lineage>
</organism>
<keyword evidence="1" id="KW-0472">Membrane</keyword>
<name>A0A1M4EK66_9ACTN</name>
<proteinExistence type="predicted"/>
<sequence length="282" mass="30221">MTTATGYAPNRTLPLRVEIVRQFKRRRTLGMFALLLALPWVLVIAFEIGPQSSSQGQSALRMSDLATQSGLNFAAFVLSVSASFLLVVAVALFCGDTVASEANWSSLRYLLAAPVPRDRLLRQKLIVALGYSAAAVICLPLMGLLAGTLAFGWDDITVPGTGETIPAFDVLPRFGIVIGYALVSQLVVAALAFLLSTMTDSPLGAVGGAVGLWIVCTILQAVEALGVLREFLPTFWNNAWTDALVPELDWSGMVRGASVSITYAAILIAVAFRRFRRKDVVS</sequence>
<keyword evidence="1" id="KW-1133">Transmembrane helix</keyword>
<feature type="transmembrane region" description="Helical" evidence="1">
    <location>
        <begin position="69"/>
        <end position="94"/>
    </location>
</feature>
<dbReference type="GO" id="GO:0140359">
    <property type="term" value="F:ABC-type transporter activity"/>
    <property type="evidence" value="ECO:0007669"/>
    <property type="project" value="InterPro"/>
</dbReference>
<dbReference type="GO" id="GO:0005886">
    <property type="term" value="C:plasma membrane"/>
    <property type="evidence" value="ECO:0007669"/>
    <property type="project" value="UniProtKB-SubCell"/>
</dbReference>
<feature type="transmembrane region" description="Helical" evidence="1">
    <location>
        <begin position="173"/>
        <end position="195"/>
    </location>
</feature>
<feature type="transmembrane region" description="Helical" evidence="1">
    <location>
        <begin position="29"/>
        <end position="49"/>
    </location>
</feature>
<evidence type="ECO:0000313" key="2">
    <source>
        <dbReference type="EMBL" id="SBO99262.1"/>
    </source>
</evidence>
<protein>
    <submittedName>
        <fullName evidence="2">FIG00761799: membrane protein</fullName>
    </submittedName>
</protein>
<reference evidence="2" key="1">
    <citation type="submission" date="2016-04" db="EMBL/GenBank/DDBJ databases">
        <authorList>
            <person name="Evans L.H."/>
            <person name="Alamgir A."/>
            <person name="Owens N."/>
            <person name="Weber N.D."/>
            <person name="Virtaneva K."/>
            <person name="Barbian K."/>
            <person name="Babar A."/>
            <person name="Rosenke K."/>
        </authorList>
    </citation>
    <scope>NUCLEOTIDE SEQUENCE</scope>
    <source>
        <strain evidence="2">Nono1</strain>
    </source>
</reference>
<evidence type="ECO:0000256" key="1">
    <source>
        <dbReference type="SAM" id="Phobius"/>
    </source>
</evidence>
<feature type="transmembrane region" description="Helical" evidence="1">
    <location>
        <begin position="253"/>
        <end position="272"/>
    </location>
</feature>
<dbReference type="PANTHER" id="PTHR37305">
    <property type="entry name" value="INTEGRAL MEMBRANE PROTEIN-RELATED"/>
    <property type="match status" value="1"/>
</dbReference>
<feature type="transmembrane region" description="Helical" evidence="1">
    <location>
        <begin position="125"/>
        <end position="153"/>
    </location>
</feature>
<keyword evidence="1" id="KW-0812">Transmembrane</keyword>
<gene>
    <name evidence="2" type="ORF">BN4615_P8778</name>
</gene>
<dbReference type="Pfam" id="PF12679">
    <property type="entry name" value="ABC2_membrane_2"/>
    <property type="match status" value="1"/>
</dbReference>
<dbReference type="AlphaFoldDB" id="A0A1M4EK66"/>
<feature type="transmembrane region" description="Helical" evidence="1">
    <location>
        <begin position="202"/>
        <end position="222"/>
    </location>
</feature>